<accession>A0ABM5BIG4</accession>
<name>A0ABM5BIG4_VICPA</name>
<organism evidence="2 3">
    <name type="scientific">Vicugna pacos</name>
    <name type="common">Alpaca</name>
    <name type="synonym">Lama pacos</name>
    <dbReference type="NCBI Taxonomy" id="30538"/>
    <lineage>
        <taxon>Eukaryota</taxon>
        <taxon>Metazoa</taxon>
        <taxon>Chordata</taxon>
        <taxon>Craniata</taxon>
        <taxon>Vertebrata</taxon>
        <taxon>Euteleostomi</taxon>
        <taxon>Mammalia</taxon>
        <taxon>Eutheria</taxon>
        <taxon>Laurasiatheria</taxon>
        <taxon>Artiodactyla</taxon>
        <taxon>Tylopoda</taxon>
        <taxon>Camelidae</taxon>
        <taxon>Vicugna</taxon>
    </lineage>
</organism>
<protein>
    <submittedName>
        <fullName evidence="3">Uncharacterized protein</fullName>
    </submittedName>
</protein>
<dbReference type="RefSeq" id="XP_072796182.1">
    <property type="nucleotide sequence ID" value="XM_072940081.1"/>
</dbReference>
<evidence type="ECO:0000256" key="1">
    <source>
        <dbReference type="SAM" id="MobiDB-lite"/>
    </source>
</evidence>
<proteinExistence type="predicted"/>
<evidence type="ECO:0000313" key="3">
    <source>
        <dbReference type="RefSeq" id="XP_072796182.1"/>
    </source>
</evidence>
<feature type="compositionally biased region" description="Basic residues" evidence="1">
    <location>
        <begin position="33"/>
        <end position="45"/>
    </location>
</feature>
<keyword evidence="2" id="KW-1185">Reference proteome</keyword>
<dbReference type="GeneID" id="140686344"/>
<feature type="compositionally biased region" description="Low complexity" evidence="1">
    <location>
        <begin position="126"/>
        <end position="149"/>
    </location>
</feature>
<gene>
    <name evidence="3" type="primary">LOC140686344</name>
</gene>
<dbReference type="Proteomes" id="UP001652581">
    <property type="component" value="Chromosome 16"/>
</dbReference>
<feature type="region of interest" description="Disordered" evidence="1">
    <location>
        <begin position="33"/>
        <end position="172"/>
    </location>
</feature>
<evidence type="ECO:0000313" key="2">
    <source>
        <dbReference type="Proteomes" id="UP001652581"/>
    </source>
</evidence>
<sequence>MRLCFPQPPGSFAVTALQKLTSLQARFQGKSFRKTRKQRLPHVRRSPRERAHGWYGRSPDRSGWPPECAPAPKAPKARRVHLQASVPGAVRSQGPQRAAGGSRTRPRKWLRTPAAKCPGPLRRQPSLRARPAAHPPRAQAAASALQPLLRWPPPHAGPFTERRLPKGGTGDASSLLTVRQESAGFRPLQTWERVTEPETEEAVSHLEASHATSKAKVSSARSPPPQAMQLCSPMRLLLGHPISLECTATVTVSEGRHAHFHLRPFLCADFQTQRMTVALSPAGSLRHSGVRHQWRAQKQFFER</sequence>
<reference evidence="3" key="1">
    <citation type="submission" date="2025-08" db="UniProtKB">
        <authorList>
            <consortium name="RefSeq"/>
        </authorList>
    </citation>
    <scope>IDENTIFICATION</scope>
</reference>